<feature type="domain" description="N-acetyltransferase" evidence="3">
    <location>
        <begin position="1"/>
        <end position="161"/>
    </location>
</feature>
<proteinExistence type="predicted"/>
<gene>
    <name evidence="4" type="ORF">SAMN04488103_112101</name>
</gene>
<sequence length="162" mass="17728">MIRPTSPADLEPIRAFWNPLIRATLVTFSSEEKTAEAMQAYYDARHAAGHGFFTALVNERPVGFATYGQFRAGNGYARCMEHTVILAPEAHGRGLGRALMAALEDHARAAGHHQLIGGVSGGNPPGRAFHEALGYRLVGTVPEAGWKFGQFWDLWLLQKILT</sequence>
<dbReference type="OrthoDB" id="5459937at2"/>
<keyword evidence="1 4" id="KW-0808">Transferase</keyword>
<accession>A0A1H8M7F8</accession>
<dbReference type="EMBL" id="FOCE01000012">
    <property type="protein sequence ID" value="SEO13200.1"/>
    <property type="molecule type" value="Genomic_DNA"/>
</dbReference>
<dbReference type="STRING" id="933059.SAMN04488103_112101"/>
<organism evidence="4 5">
    <name type="scientific">Gemmobacter aquatilis</name>
    <dbReference type="NCBI Taxonomy" id="933059"/>
    <lineage>
        <taxon>Bacteria</taxon>
        <taxon>Pseudomonadati</taxon>
        <taxon>Pseudomonadota</taxon>
        <taxon>Alphaproteobacteria</taxon>
        <taxon>Rhodobacterales</taxon>
        <taxon>Paracoccaceae</taxon>
        <taxon>Gemmobacter</taxon>
    </lineage>
</organism>
<dbReference type="PANTHER" id="PTHR43072:SF23">
    <property type="entry name" value="UPF0039 PROTEIN C11D3.02C"/>
    <property type="match status" value="1"/>
</dbReference>
<evidence type="ECO:0000313" key="4">
    <source>
        <dbReference type="EMBL" id="SEO13200.1"/>
    </source>
</evidence>
<dbReference type="Pfam" id="PF00583">
    <property type="entry name" value="Acetyltransf_1"/>
    <property type="match status" value="1"/>
</dbReference>
<dbReference type="GO" id="GO:0016747">
    <property type="term" value="F:acyltransferase activity, transferring groups other than amino-acyl groups"/>
    <property type="evidence" value="ECO:0007669"/>
    <property type="project" value="InterPro"/>
</dbReference>
<dbReference type="RefSeq" id="WP_091303360.1">
    <property type="nucleotide sequence ID" value="NZ_FOCE01000012.1"/>
</dbReference>
<evidence type="ECO:0000256" key="1">
    <source>
        <dbReference type="ARBA" id="ARBA00022679"/>
    </source>
</evidence>
<name>A0A1H8M7F8_9RHOB</name>
<dbReference type="SUPFAM" id="SSF55729">
    <property type="entry name" value="Acyl-CoA N-acyltransferases (Nat)"/>
    <property type="match status" value="1"/>
</dbReference>
<evidence type="ECO:0000259" key="3">
    <source>
        <dbReference type="PROSITE" id="PS51186"/>
    </source>
</evidence>
<dbReference type="AlphaFoldDB" id="A0A1H8M7F8"/>
<protein>
    <submittedName>
        <fullName evidence="4">Phosphinothricin acetyltransferase</fullName>
    </submittedName>
</protein>
<dbReference type="PROSITE" id="PS51186">
    <property type="entry name" value="GNAT"/>
    <property type="match status" value="1"/>
</dbReference>
<dbReference type="CDD" id="cd04301">
    <property type="entry name" value="NAT_SF"/>
    <property type="match status" value="1"/>
</dbReference>
<dbReference type="Proteomes" id="UP000198761">
    <property type="component" value="Unassembled WGS sequence"/>
</dbReference>
<keyword evidence="5" id="KW-1185">Reference proteome</keyword>
<evidence type="ECO:0000256" key="2">
    <source>
        <dbReference type="ARBA" id="ARBA00023315"/>
    </source>
</evidence>
<evidence type="ECO:0000313" key="5">
    <source>
        <dbReference type="Proteomes" id="UP000198761"/>
    </source>
</evidence>
<dbReference type="InterPro" id="IPR000182">
    <property type="entry name" value="GNAT_dom"/>
</dbReference>
<dbReference type="Gene3D" id="3.40.630.30">
    <property type="match status" value="1"/>
</dbReference>
<dbReference type="PANTHER" id="PTHR43072">
    <property type="entry name" value="N-ACETYLTRANSFERASE"/>
    <property type="match status" value="1"/>
</dbReference>
<dbReference type="InterPro" id="IPR016181">
    <property type="entry name" value="Acyl_CoA_acyltransferase"/>
</dbReference>
<reference evidence="4 5" key="1">
    <citation type="submission" date="2016-10" db="EMBL/GenBank/DDBJ databases">
        <authorList>
            <person name="de Groot N.N."/>
        </authorList>
    </citation>
    <scope>NUCLEOTIDE SEQUENCE [LARGE SCALE GENOMIC DNA]</scope>
    <source>
        <strain evidence="4 5">DSM 3857</strain>
    </source>
</reference>
<keyword evidence="2" id="KW-0012">Acyltransferase</keyword>